<proteinExistence type="predicted"/>
<gene>
    <name evidence="1" type="ORF">N866_01815</name>
</gene>
<dbReference type="EMBL" id="AXCW01000110">
    <property type="protein sequence ID" value="EYR63273.1"/>
    <property type="molecule type" value="Genomic_DNA"/>
</dbReference>
<organism evidence="1 2">
    <name type="scientific">Actinotalea ferrariae CF5-4</name>
    <dbReference type="NCBI Taxonomy" id="948458"/>
    <lineage>
        <taxon>Bacteria</taxon>
        <taxon>Bacillati</taxon>
        <taxon>Actinomycetota</taxon>
        <taxon>Actinomycetes</taxon>
        <taxon>Micrococcales</taxon>
        <taxon>Cellulomonadaceae</taxon>
        <taxon>Actinotalea</taxon>
    </lineage>
</organism>
<comment type="caution">
    <text evidence="1">The sequence shown here is derived from an EMBL/GenBank/DDBJ whole genome shotgun (WGS) entry which is preliminary data.</text>
</comment>
<reference evidence="1 2" key="1">
    <citation type="submission" date="2014-01" db="EMBL/GenBank/DDBJ databases">
        <title>Actinotalea ferrariae CF5-4.</title>
        <authorList>
            <person name="Chen F."/>
            <person name="Li Y."/>
            <person name="Wang G."/>
        </authorList>
    </citation>
    <scope>NUCLEOTIDE SEQUENCE [LARGE SCALE GENOMIC DNA]</scope>
    <source>
        <strain evidence="1 2">CF5-4</strain>
    </source>
</reference>
<evidence type="ECO:0000313" key="2">
    <source>
        <dbReference type="Proteomes" id="UP000019753"/>
    </source>
</evidence>
<dbReference type="AlphaFoldDB" id="A0A021VQ85"/>
<accession>A0A021VQ85</accession>
<protein>
    <submittedName>
        <fullName evidence="1">Uncharacterized protein</fullName>
    </submittedName>
</protein>
<evidence type="ECO:0000313" key="1">
    <source>
        <dbReference type="EMBL" id="EYR63273.1"/>
    </source>
</evidence>
<sequence length="89" mass="10339">MTPAERAAWMSGFESGYADRMEREHRTYAQAVEDIARDYVRMVALNEELDEVLRDAVSHPTFDELCDRRGQHERAAAARRLWRERGVSA</sequence>
<name>A0A021VQ85_9CELL</name>
<keyword evidence="2" id="KW-1185">Reference proteome</keyword>
<dbReference type="Proteomes" id="UP000019753">
    <property type="component" value="Unassembled WGS sequence"/>
</dbReference>